<dbReference type="OrthoDB" id="9808881at2"/>
<dbReference type="Pfam" id="PF01713">
    <property type="entry name" value="Smr"/>
    <property type="match status" value="1"/>
</dbReference>
<dbReference type="Gene3D" id="3.30.1370.110">
    <property type="match status" value="1"/>
</dbReference>
<reference evidence="3 4" key="1">
    <citation type="submission" date="2019-02" db="EMBL/GenBank/DDBJ databases">
        <title>Deep-cultivation of Planctomycetes and their phenomic and genomic characterization uncovers novel biology.</title>
        <authorList>
            <person name="Wiegand S."/>
            <person name="Jogler M."/>
            <person name="Boedeker C."/>
            <person name="Pinto D."/>
            <person name="Vollmers J."/>
            <person name="Rivas-Marin E."/>
            <person name="Kohn T."/>
            <person name="Peeters S.H."/>
            <person name="Heuer A."/>
            <person name="Rast P."/>
            <person name="Oberbeckmann S."/>
            <person name="Bunk B."/>
            <person name="Jeske O."/>
            <person name="Meyerdierks A."/>
            <person name="Storesund J.E."/>
            <person name="Kallscheuer N."/>
            <person name="Luecker S."/>
            <person name="Lage O.M."/>
            <person name="Pohl T."/>
            <person name="Merkel B.J."/>
            <person name="Hornburger P."/>
            <person name="Mueller R.-W."/>
            <person name="Bruemmer F."/>
            <person name="Labrenz M."/>
            <person name="Spormann A.M."/>
            <person name="Op den Camp H."/>
            <person name="Overmann J."/>
            <person name="Amann R."/>
            <person name="Jetten M.S.M."/>
            <person name="Mascher T."/>
            <person name="Medema M.H."/>
            <person name="Devos D.P."/>
            <person name="Kaster A.-K."/>
            <person name="Ovreas L."/>
            <person name="Rohde M."/>
            <person name="Galperin M.Y."/>
            <person name="Jogler C."/>
        </authorList>
    </citation>
    <scope>NUCLEOTIDE SEQUENCE [LARGE SCALE GENOMIC DNA]</scope>
    <source>
        <strain evidence="3 4">Pla163</strain>
    </source>
</reference>
<feature type="domain" description="Smr" evidence="2">
    <location>
        <begin position="34"/>
        <end position="115"/>
    </location>
</feature>
<feature type="region of interest" description="Disordered" evidence="1">
    <location>
        <begin position="1"/>
        <end position="38"/>
    </location>
</feature>
<dbReference type="RefSeq" id="WP_145183589.1">
    <property type="nucleotide sequence ID" value="NZ_CP036290.1"/>
</dbReference>
<dbReference type="InterPro" id="IPR002625">
    <property type="entry name" value="Smr_dom"/>
</dbReference>
<organism evidence="3 4">
    <name type="scientific">Rohdeia mirabilis</name>
    <dbReference type="NCBI Taxonomy" id="2528008"/>
    <lineage>
        <taxon>Bacteria</taxon>
        <taxon>Pseudomonadati</taxon>
        <taxon>Planctomycetota</taxon>
        <taxon>Planctomycetia</taxon>
        <taxon>Planctomycetia incertae sedis</taxon>
        <taxon>Rohdeia</taxon>
    </lineage>
</organism>
<dbReference type="AlphaFoldDB" id="A0A518CWL0"/>
<gene>
    <name evidence="3" type="ORF">Pla163_06990</name>
</gene>
<dbReference type="PROSITE" id="PS50828">
    <property type="entry name" value="SMR"/>
    <property type="match status" value="1"/>
</dbReference>
<evidence type="ECO:0000313" key="4">
    <source>
        <dbReference type="Proteomes" id="UP000319342"/>
    </source>
</evidence>
<dbReference type="InterPro" id="IPR036063">
    <property type="entry name" value="Smr_dom_sf"/>
</dbReference>
<dbReference type="Proteomes" id="UP000319342">
    <property type="component" value="Chromosome"/>
</dbReference>
<feature type="compositionally biased region" description="Basic and acidic residues" evidence="1">
    <location>
        <begin position="27"/>
        <end position="38"/>
    </location>
</feature>
<accession>A0A518CWL0</accession>
<evidence type="ECO:0000256" key="1">
    <source>
        <dbReference type="SAM" id="MobiDB-lite"/>
    </source>
</evidence>
<protein>
    <submittedName>
        <fullName evidence="3">Smr domain protein</fullName>
    </submittedName>
</protein>
<name>A0A518CWL0_9BACT</name>
<dbReference type="EMBL" id="CP036290">
    <property type="protein sequence ID" value="QDU83600.1"/>
    <property type="molecule type" value="Genomic_DNA"/>
</dbReference>
<sequence>MPSRRRARRGNDHDDGSDDGFDGDADGGDRAPEIDLHGLRPEEALRRLALAVHSARVRGSDALLVVTGRGWGNERNEPVLRTKVEHWTRTQDARERGVLGFERSQKGGALRLRLKARPSV</sequence>
<evidence type="ECO:0000313" key="3">
    <source>
        <dbReference type="EMBL" id="QDU83600.1"/>
    </source>
</evidence>
<evidence type="ECO:0000259" key="2">
    <source>
        <dbReference type="PROSITE" id="PS50828"/>
    </source>
</evidence>
<feature type="compositionally biased region" description="Acidic residues" evidence="1">
    <location>
        <begin position="15"/>
        <end position="26"/>
    </location>
</feature>
<keyword evidence="4" id="KW-1185">Reference proteome</keyword>
<proteinExistence type="predicted"/>
<dbReference type="SUPFAM" id="SSF160443">
    <property type="entry name" value="SMR domain-like"/>
    <property type="match status" value="1"/>
</dbReference>